<accession>A0A0Q5VLH9</accession>
<gene>
    <name evidence="2" type="primary">Dere\GG26870</name>
    <name evidence="2" type="synonym">GG26870</name>
    <name evidence="2" type="ORF">Dere_GG26870</name>
</gene>
<evidence type="ECO:0000313" key="2">
    <source>
        <dbReference type="EMBL" id="KQS62310.1"/>
    </source>
</evidence>
<evidence type="ECO:0000256" key="1">
    <source>
        <dbReference type="SAM" id="MobiDB-lite"/>
    </source>
</evidence>
<dbReference type="EMBL" id="CH954179">
    <property type="protein sequence ID" value="KQS62310.1"/>
    <property type="molecule type" value="Genomic_DNA"/>
</dbReference>
<dbReference type="KEGG" id="der:26526694"/>
<protein>
    <submittedName>
        <fullName evidence="2">Uncharacterized protein</fullName>
    </submittedName>
</protein>
<feature type="region of interest" description="Disordered" evidence="1">
    <location>
        <begin position="23"/>
        <end position="70"/>
    </location>
</feature>
<feature type="non-terminal residue" evidence="2">
    <location>
        <position position="80"/>
    </location>
</feature>
<evidence type="ECO:0000313" key="3">
    <source>
        <dbReference type="Proteomes" id="UP000008711"/>
    </source>
</evidence>
<keyword evidence="3" id="KW-1185">Reference proteome</keyword>
<reference evidence="2 3" key="1">
    <citation type="journal article" date="2007" name="Nature">
        <title>Evolution of genes and genomes on the Drosophila phylogeny.</title>
        <authorList>
            <consortium name="Drosophila 12 Genomes Consortium"/>
            <person name="Clark A.G."/>
            <person name="Eisen M.B."/>
            <person name="Smith D.R."/>
            <person name="Bergman C.M."/>
            <person name="Oliver B."/>
            <person name="Markow T.A."/>
            <person name="Kaufman T.C."/>
            <person name="Kellis M."/>
            <person name="Gelbart W."/>
            <person name="Iyer V.N."/>
            <person name="Pollard D.A."/>
            <person name="Sackton T.B."/>
            <person name="Larracuente A.M."/>
            <person name="Singh N.D."/>
            <person name="Abad J.P."/>
            <person name="Abt D.N."/>
            <person name="Adryan B."/>
            <person name="Aguade M."/>
            <person name="Akashi H."/>
            <person name="Anderson W.W."/>
            <person name="Aquadro C.F."/>
            <person name="Ardell D.H."/>
            <person name="Arguello R."/>
            <person name="Artieri C.G."/>
            <person name="Barbash D.A."/>
            <person name="Barker D."/>
            <person name="Barsanti P."/>
            <person name="Batterham P."/>
            <person name="Batzoglou S."/>
            <person name="Begun D."/>
            <person name="Bhutkar A."/>
            <person name="Blanco E."/>
            <person name="Bosak S.A."/>
            <person name="Bradley R.K."/>
            <person name="Brand A.D."/>
            <person name="Brent M.R."/>
            <person name="Brooks A.N."/>
            <person name="Brown R.H."/>
            <person name="Butlin R.K."/>
            <person name="Caggese C."/>
            <person name="Calvi B.R."/>
            <person name="Bernardo de Carvalho A."/>
            <person name="Caspi A."/>
            <person name="Castrezana S."/>
            <person name="Celniker S.E."/>
            <person name="Chang J.L."/>
            <person name="Chapple C."/>
            <person name="Chatterji S."/>
            <person name="Chinwalla A."/>
            <person name="Civetta A."/>
            <person name="Clifton S.W."/>
            <person name="Comeron J.M."/>
            <person name="Costello J.C."/>
            <person name="Coyne J.A."/>
            <person name="Daub J."/>
            <person name="David R.G."/>
            <person name="Delcher A.L."/>
            <person name="Delehaunty K."/>
            <person name="Do C.B."/>
            <person name="Ebling H."/>
            <person name="Edwards K."/>
            <person name="Eickbush T."/>
            <person name="Evans J.D."/>
            <person name="Filipski A."/>
            <person name="Findeiss S."/>
            <person name="Freyhult E."/>
            <person name="Fulton L."/>
            <person name="Fulton R."/>
            <person name="Garcia A.C."/>
            <person name="Gardiner A."/>
            <person name="Garfield D.A."/>
            <person name="Garvin B.E."/>
            <person name="Gibson G."/>
            <person name="Gilbert D."/>
            <person name="Gnerre S."/>
            <person name="Godfrey J."/>
            <person name="Good R."/>
            <person name="Gotea V."/>
            <person name="Gravely B."/>
            <person name="Greenberg A.J."/>
            <person name="Griffiths-Jones S."/>
            <person name="Gross S."/>
            <person name="Guigo R."/>
            <person name="Gustafson E.A."/>
            <person name="Haerty W."/>
            <person name="Hahn M.W."/>
            <person name="Halligan D.L."/>
            <person name="Halpern A.L."/>
            <person name="Halter G.M."/>
            <person name="Han M.V."/>
            <person name="Heger A."/>
            <person name="Hillier L."/>
            <person name="Hinrichs A.S."/>
            <person name="Holmes I."/>
            <person name="Hoskins R.A."/>
            <person name="Hubisz M.J."/>
            <person name="Hultmark D."/>
            <person name="Huntley M.A."/>
            <person name="Jaffe D.B."/>
            <person name="Jagadeeshan S."/>
            <person name="Jeck W.R."/>
            <person name="Johnson J."/>
            <person name="Jones C.D."/>
            <person name="Jordan W.C."/>
            <person name="Karpen G.H."/>
            <person name="Kataoka E."/>
            <person name="Keightley P.D."/>
            <person name="Kheradpour P."/>
            <person name="Kirkness E.F."/>
            <person name="Koerich L.B."/>
            <person name="Kristiansen K."/>
            <person name="Kudrna D."/>
            <person name="Kulathinal R.J."/>
            <person name="Kumar S."/>
            <person name="Kwok R."/>
            <person name="Lander E."/>
            <person name="Langley C.H."/>
            <person name="Lapoint R."/>
            <person name="Lazzaro B.P."/>
            <person name="Lee S.J."/>
            <person name="Levesque L."/>
            <person name="Li R."/>
            <person name="Lin C.F."/>
            <person name="Lin M.F."/>
            <person name="Lindblad-Toh K."/>
            <person name="Llopart A."/>
            <person name="Long M."/>
            <person name="Low L."/>
            <person name="Lozovsky E."/>
            <person name="Lu J."/>
            <person name="Luo M."/>
            <person name="Machado C.A."/>
            <person name="Makalowski W."/>
            <person name="Marzo M."/>
            <person name="Matsuda M."/>
            <person name="Matzkin L."/>
            <person name="McAllister B."/>
            <person name="McBride C.S."/>
            <person name="McKernan B."/>
            <person name="McKernan K."/>
            <person name="Mendez-Lago M."/>
            <person name="Minx P."/>
            <person name="Mollenhauer M.U."/>
            <person name="Montooth K."/>
            <person name="Mount S.M."/>
            <person name="Mu X."/>
            <person name="Myers E."/>
            <person name="Negre B."/>
            <person name="Newfeld S."/>
            <person name="Nielsen R."/>
            <person name="Noor M.A."/>
            <person name="O'Grady P."/>
            <person name="Pachter L."/>
            <person name="Papaceit M."/>
            <person name="Parisi M.J."/>
            <person name="Parisi M."/>
            <person name="Parts L."/>
            <person name="Pedersen J.S."/>
            <person name="Pesole G."/>
            <person name="Phillippy A.M."/>
            <person name="Ponting C.P."/>
            <person name="Pop M."/>
            <person name="Porcelli D."/>
            <person name="Powell J.R."/>
            <person name="Prohaska S."/>
            <person name="Pruitt K."/>
            <person name="Puig M."/>
            <person name="Quesneville H."/>
            <person name="Ram K.R."/>
            <person name="Rand D."/>
            <person name="Rasmussen M.D."/>
            <person name="Reed L.K."/>
            <person name="Reenan R."/>
            <person name="Reily A."/>
            <person name="Remington K.A."/>
            <person name="Rieger T.T."/>
            <person name="Ritchie M.G."/>
            <person name="Robin C."/>
            <person name="Rogers Y.H."/>
            <person name="Rohde C."/>
            <person name="Rozas J."/>
            <person name="Rubenfield M.J."/>
            <person name="Ruiz A."/>
            <person name="Russo S."/>
            <person name="Salzberg S.L."/>
            <person name="Sanchez-Gracia A."/>
            <person name="Saranga D.J."/>
            <person name="Sato H."/>
            <person name="Schaeffer S.W."/>
            <person name="Schatz M.C."/>
            <person name="Schlenke T."/>
            <person name="Schwartz R."/>
            <person name="Segarra C."/>
            <person name="Singh R.S."/>
            <person name="Sirot L."/>
            <person name="Sirota M."/>
            <person name="Sisneros N.B."/>
            <person name="Smith C.D."/>
            <person name="Smith T.F."/>
            <person name="Spieth J."/>
            <person name="Stage D.E."/>
            <person name="Stark A."/>
            <person name="Stephan W."/>
            <person name="Strausberg R.L."/>
            <person name="Strempel S."/>
            <person name="Sturgill D."/>
            <person name="Sutton G."/>
            <person name="Sutton G.G."/>
            <person name="Tao W."/>
            <person name="Teichmann S."/>
            <person name="Tobari Y.N."/>
            <person name="Tomimura Y."/>
            <person name="Tsolas J.M."/>
            <person name="Valente V.L."/>
            <person name="Venter E."/>
            <person name="Venter J.C."/>
            <person name="Vicario S."/>
            <person name="Vieira F.G."/>
            <person name="Vilella A.J."/>
            <person name="Villasante A."/>
            <person name="Walenz B."/>
            <person name="Wang J."/>
            <person name="Wasserman M."/>
            <person name="Watts T."/>
            <person name="Wilson D."/>
            <person name="Wilson R.K."/>
            <person name="Wing R.A."/>
            <person name="Wolfner M.F."/>
            <person name="Wong A."/>
            <person name="Wong G.K."/>
            <person name="Wu C.I."/>
            <person name="Wu G."/>
            <person name="Yamamoto D."/>
            <person name="Yang H.P."/>
            <person name="Yang S.P."/>
            <person name="Yorke J.A."/>
            <person name="Yoshida K."/>
            <person name="Zdobnov E."/>
            <person name="Zhang P."/>
            <person name="Zhang Y."/>
            <person name="Zimin A.V."/>
            <person name="Baldwin J."/>
            <person name="Abdouelleil A."/>
            <person name="Abdulkadir J."/>
            <person name="Abebe A."/>
            <person name="Abera B."/>
            <person name="Abreu J."/>
            <person name="Acer S.C."/>
            <person name="Aftuck L."/>
            <person name="Alexander A."/>
            <person name="An P."/>
            <person name="Anderson E."/>
            <person name="Anderson S."/>
            <person name="Arachi H."/>
            <person name="Azer M."/>
            <person name="Bachantsang P."/>
            <person name="Barry A."/>
            <person name="Bayul T."/>
            <person name="Berlin A."/>
            <person name="Bessette D."/>
            <person name="Bloom T."/>
            <person name="Blye J."/>
            <person name="Boguslavskiy L."/>
            <person name="Bonnet C."/>
            <person name="Boukhgalter B."/>
            <person name="Bourzgui I."/>
            <person name="Brown A."/>
            <person name="Cahill P."/>
            <person name="Channer S."/>
            <person name="Cheshatsang Y."/>
            <person name="Chuda L."/>
            <person name="Citroen M."/>
            <person name="Collymore A."/>
            <person name="Cooke P."/>
            <person name="Costello M."/>
            <person name="D'Aco K."/>
            <person name="Daza R."/>
            <person name="De Haan G."/>
            <person name="DeGray S."/>
            <person name="DeMaso C."/>
            <person name="Dhargay N."/>
            <person name="Dooley K."/>
            <person name="Dooley E."/>
            <person name="Doricent M."/>
            <person name="Dorje P."/>
            <person name="Dorjee K."/>
            <person name="Dupes A."/>
            <person name="Elong R."/>
            <person name="Falk J."/>
            <person name="Farina A."/>
            <person name="Faro S."/>
            <person name="Ferguson D."/>
            <person name="Fisher S."/>
            <person name="Foley C.D."/>
            <person name="Franke A."/>
            <person name="Friedrich D."/>
            <person name="Gadbois L."/>
            <person name="Gearin G."/>
            <person name="Gearin C.R."/>
            <person name="Giannoukos G."/>
            <person name="Goode T."/>
            <person name="Graham J."/>
            <person name="Grandbois E."/>
            <person name="Grewal S."/>
            <person name="Gyaltsen K."/>
            <person name="Hafez N."/>
            <person name="Hagos B."/>
            <person name="Hall J."/>
            <person name="Henson C."/>
            <person name="Hollinger A."/>
            <person name="Honan T."/>
            <person name="Huard M.D."/>
            <person name="Hughes L."/>
            <person name="Hurhula B."/>
            <person name="Husby M.E."/>
            <person name="Kamat A."/>
            <person name="Kanga B."/>
            <person name="Kashin S."/>
            <person name="Khazanovich D."/>
            <person name="Kisner P."/>
            <person name="Lance K."/>
            <person name="Lara M."/>
            <person name="Lee W."/>
            <person name="Lennon N."/>
            <person name="Letendre F."/>
            <person name="LeVine R."/>
            <person name="Lipovsky A."/>
            <person name="Liu X."/>
            <person name="Liu J."/>
            <person name="Liu S."/>
            <person name="Lokyitsang T."/>
            <person name="Lokyitsang Y."/>
            <person name="Lubonja R."/>
            <person name="Lui A."/>
            <person name="MacDonald P."/>
            <person name="Magnisalis V."/>
            <person name="Maru K."/>
            <person name="Matthews C."/>
            <person name="McCusker W."/>
            <person name="McDonough S."/>
            <person name="Mehta T."/>
            <person name="Meldrim J."/>
            <person name="Meneus L."/>
            <person name="Mihai O."/>
            <person name="Mihalev A."/>
            <person name="Mihova T."/>
            <person name="Mittelman R."/>
            <person name="Mlenga V."/>
            <person name="Montmayeur A."/>
            <person name="Mulrain L."/>
            <person name="Navidi A."/>
            <person name="Naylor J."/>
            <person name="Negash T."/>
            <person name="Nguyen T."/>
            <person name="Nguyen N."/>
            <person name="Nicol R."/>
            <person name="Norbu C."/>
            <person name="Norbu N."/>
            <person name="Novod N."/>
            <person name="O'Neill B."/>
            <person name="Osman S."/>
            <person name="Markiewicz E."/>
            <person name="Oyono O.L."/>
            <person name="Patti C."/>
            <person name="Phunkhang P."/>
            <person name="Pierre F."/>
            <person name="Priest M."/>
            <person name="Raghuraman S."/>
            <person name="Rege F."/>
            <person name="Reyes R."/>
            <person name="Rise C."/>
            <person name="Rogov P."/>
            <person name="Ross K."/>
            <person name="Ryan E."/>
            <person name="Settipalli S."/>
            <person name="Shea T."/>
            <person name="Sherpa N."/>
            <person name="Shi L."/>
            <person name="Shih D."/>
            <person name="Sparrow T."/>
            <person name="Spaulding J."/>
            <person name="Stalker J."/>
            <person name="Stange-Thomann N."/>
            <person name="Stavropoulos S."/>
            <person name="Stone C."/>
            <person name="Strader C."/>
            <person name="Tesfaye S."/>
            <person name="Thomson T."/>
            <person name="Thoulutsang Y."/>
            <person name="Thoulutsang D."/>
            <person name="Topham K."/>
            <person name="Topping I."/>
            <person name="Tsamla T."/>
            <person name="Vassiliev H."/>
            <person name="Vo A."/>
            <person name="Wangchuk T."/>
            <person name="Wangdi T."/>
            <person name="Weiand M."/>
            <person name="Wilkinson J."/>
            <person name="Wilson A."/>
            <person name="Yadav S."/>
            <person name="Young G."/>
            <person name="Yu Q."/>
            <person name="Zembek L."/>
            <person name="Zhong D."/>
            <person name="Zimmer A."/>
            <person name="Zwirko Z."/>
            <person name="Jaffe D.B."/>
            <person name="Alvarez P."/>
            <person name="Brockman W."/>
            <person name="Butler J."/>
            <person name="Chin C."/>
            <person name="Gnerre S."/>
            <person name="Grabherr M."/>
            <person name="Kleber M."/>
            <person name="Mauceli E."/>
            <person name="MacCallum I."/>
        </authorList>
    </citation>
    <scope>NUCLEOTIDE SEQUENCE [LARGE SCALE GENOMIC DNA]</scope>
    <source>
        <strain evidence="2 3">TSC#14021-0224.01</strain>
    </source>
</reference>
<dbReference type="Proteomes" id="UP000008711">
    <property type="component" value="Unassembled WGS sequence"/>
</dbReference>
<feature type="compositionally biased region" description="Pro residues" evidence="1">
    <location>
        <begin position="61"/>
        <end position="70"/>
    </location>
</feature>
<dbReference type="AlphaFoldDB" id="A0A0Q5VLH9"/>
<organism evidence="2 3">
    <name type="scientific">Drosophila erecta</name>
    <name type="common">Fruit fly</name>
    <dbReference type="NCBI Taxonomy" id="7220"/>
    <lineage>
        <taxon>Eukaryota</taxon>
        <taxon>Metazoa</taxon>
        <taxon>Ecdysozoa</taxon>
        <taxon>Arthropoda</taxon>
        <taxon>Hexapoda</taxon>
        <taxon>Insecta</taxon>
        <taxon>Pterygota</taxon>
        <taxon>Neoptera</taxon>
        <taxon>Endopterygota</taxon>
        <taxon>Diptera</taxon>
        <taxon>Brachycera</taxon>
        <taxon>Muscomorpha</taxon>
        <taxon>Ephydroidea</taxon>
        <taxon>Drosophilidae</taxon>
        <taxon>Drosophila</taxon>
        <taxon>Sophophora</taxon>
    </lineage>
</organism>
<dbReference type="OrthoDB" id="7837438at2759"/>
<name>A0A0Q5VLH9_DROER</name>
<sequence length="80" mass="9259">MGNIKMERDRVPTKVCNIFHSSRQMAMEKDKTDPREAPTVATRPLAHSQKRDCYLQNPRAPLTPPSYPPLNHPFLLKKNF</sequence>
<proteinExistence type="predicted"/>
<reference evidence="2 3" key="2">
    <citation type="journal article" date="2008" name="Bioinformatics">
        <title>Assembly reconciliation.</title>
        <authorList>
            <person name="Zimin A.V."/>
            <person name="Smith D.R."/>
            <person name="Sutton G."/>
            <person name="Yorke J.A."/>
        </authorList>
    </citation>
    <scope>NUCLEOTIDE SEQUENCE [LARGE SCALE GENOMIC DNA]</scope>
    <source>
        <strain evidence="2 3">TSC#14021-0224.01</strain>
    </source>
</reference>
<feature type="compositionally biased region" description="Basic and acidic residues" evidence="1">
    <location>
        <begin position="26"/>
        <end position="36"/>
    </location>
</feature>